<evidence type="ECO:0000313" key="5">
    <source>
        <dbReference type="Proteomes" id="UP000051487"/>
    </source>
</evidence>
<evidence type="ECO:0000256" key="2">
    <source>
        <dbReference type="SAM" id="MobiDB-lite"/>
    </source>
</evidence>
<reference evidence="3 5" key="1">
    <citation type="submission" date="2015-11" db="EMBL/GenBank/DDBJ databases">
        <title>Aspergillus lentulus strain IFM 54703T.</title>
        <authorList>
            <person name="Kusuya Y."/>
            <person name="Sakai K."/>
            <person name="Kamei K."/>
            <person name="Takahashi H."/>
            <person name="Yaguchi T."/>
        </authorList>
    </citation>
    <scope>NUCLEOTIDE SEQUENCE [LARGE SCALE GENOMIC DNA]</scope>
    <source>
        <strain evidence="3 5">IFM 54703</strain>
    </source>
</reference>
<sequence length="256" mass="29274">MYATRPVLSCTVCMAKYKQNPTTSHHRKGDGTSFNLSITGLRGRKIKRPRPQKRTRLDKIKEEWRKEYLEELRAQHWVVPDHPAEGEDEGPGQVVDLTPGQALRKEELLLDLASLKEIKDQHLARKEELDEQIRGLQEKLEHADAAFKNTRKEISDIVRKEKKTEEASTSASAATGPPPSKRAKLSKWKKEFLQEALRKQVLLRELEERKAIKNRHLEEKRGLSQEISALEEGIRGLQADLGGRGSSLPQSQRRRG</sequence>
<comment type="caution">
    <text evidence="3">The sequence shown here is derived from an EMBL/GenBank/DDBJ whole genome shotgun (WGS) entry which is preliminary data.</text>
</comment>
<gene>
    <name evidence="3" type="ORF">ALT_3144</name>
    <name evidence="4" type="ORF">IFM60648_03064</name>
</gene>
<evidence type="ECO:0000313" key="6">
    <source>
        <dbReference type="Proteomes" id="UP000465220"/>
    </source>
</evidence>
<dbReference type="AlphaFoldDB" id="A0AAN4PGN6"/>
<dbReference type="EMBL" id="BLKI01000013">
    <property type="protein sequence ID" value="GFF70035.1"/>
    <property type="molecule type" value="Genomic_DNA"/>
</dbReference>
<dbReference type="EMBL" id="BCLY01000005">
    <property type="protein sequence ID" value="GAQ05823.1"/>
    <property type="molecule type" value="Genomic_DNA"/>
</dbReference>
<keyword evidence="6" id="KW-1185">Reference proteome</keyword>
<feature type="region of interest" description="Disordered" evidence="2">
    <location>
        <begin position="158"/>
        <end position="185"/>
    </location>
</feature>
<dbReference type="Proteomes" id="UP000465220">
    <property type="component" value="Unassembled WGS sequence"/>
</dbReference>
<dbReference type="Proteomes" id="UP000051487">
    <property type="component" value="Unassembled WGS sequence"/>
</dbReference>
<accession>A0AAN4PGN6</accession>
<organism evidence="3 5">
    <name type="scientific">Aspergillus lentulus</name>
    <dbReference type="NCBI Taxonomy" id="293939"/>
    <lineage>
        <taxon>Eukaryota</taxon>
        <taxon>Fungi</taxon>
        <taxon>Dikarya</taxon>
        <taxon>Ascomycota</taxon>
        <taxon>Pezizomycotina</taxon>
        <taxon>Eurotiomycetes</taxon>
        <taxon>Eurotiomycetidae</taxon>
        <taxon>Eurotiales</taxon>
        <taxon>Aspergillaceae</taxon>
        <taxon>Aspergillus</taxon>
        <taxon>Aspergillus subgen. Fumigati</taxon>
    </lineage>
</organism>
<name>A0AAN4PGN6_ASPLE</name>
<keyword evidence="1" id="KW-0175">Coiled coil</keyword>
<reference evidence="4 6" key="2">
    <citation type="submission" date="2020-01" db="EMBL/GenBank/DDBJ databases">
        <title>Draft genome sequence of Aspergillus lentulus IFM 60648.</title>
        <authorList>
            <person name="Takahashi H."/>
            <person name="Yaguchi T."/>
        </authorList>
    </citation>
    <scope>NUCLEOTIDE SEQUENCE [LARGE SCALE GENOMIC DNA]</scope>
    <source>
        <strain evidence="4 6">IFM 60648</strain>
    </source>
</reference>
<feature type="coiled-coil region" evidence="1">
    <location>
        <begin position="112"/>
        <end position="153"/>
    </location>
</feature>
<evidence type="ECO:0000313" key="3">
    <source>
        <dbReference type="EMBL" id="GAQ05823.1"/>
    </source>
</evidence>
<evidence type="ECO:0000256" key="1">
    <source>
        <dbReference type="SAM" id="Coils"/>
    </source>
</evidence>
<protein>
    <submittedName>
        <fullName evidence="3">Uncharacterized protein</fullName>
    </submittedName>
</protein>
<evidence type="ECO:0000313" key="4">
    <source>
        <dbReference type="EMBL" id="GFF70035.1"/>
    </source>
</evidence>
<feature type="coiled-coil region" evidence="1">
    <location>
        <begin position="189"/>
        <end position="240"/>
    </location>
</feature>
<proteinExistence type="predicted"/>